<dbReference type="Gene3D" id="1.25.40.20">
    <property type="entry name" value="Ankyrin repeat-containing domain"/>
    <property type="match status" value="2"/>
</dbReference>
<dbReference type="InterPro" id="IPR036770">
    <property type="entry name" value="Ankyrin_rpt-contain_sf"/>
</dbReference>
<feature type="repeat" description="ANK" evidence="3">
    <location>
        <begin position="159"/>
        <end position="187"/>
    </location>
</feature>
<organism evidence="4 5">
    <name type="scientific">Monilinia vaccinii-corymbosi</name>
    <dbReference type="NCBI Taxonomy" id="61207"/>
    <lineage>
        <taxon>Eukaryota</taxon>
        <taxon>Fungi</taxon>
        <taxon>Dikarya</taxon>
        <taxon>Ascomycota</taxon>
        <taxon>Pezizomycotina</taxon>
        <taxon>Leotiomycetes</taxon>
        <taxon>Helotiales</taxon>
        <taxon>Sclerotiniaceae</taxon>
        <taxon>Monilinia</taxon>
    </lineage>
</organism>
<evidence type="ECO:0000313" key="5">
    <source>
        <dbReference type="Proteomes" id="UP000672032"/>
    </source>
</evidence>
<evidence type="ECO:0000256" key="1">
    <source>
        <dbReference type="ARBA" id="ARBA00022737"/>
    </source>
</evidence>
<evidence type="ECO:0000256" key="3">
    <source>
        <dbReference type="PROSITE-ProRule" id="PRU00023"/>
    </source>
</evidence>
<dbReference type="AlphaFoldDB" id="A0A8A3PJ26"/>
<keyword evidence="5" id="KW-1185">Reference proteome</keyword>
<sequence>MAEYKHQAIDHRTEDLNGLALIDASKNGPEELVKSFLSTDGIDVNSTYHERSSLHWAVERGHQAIVQLLIDHGAQIGARDACGLTPPMLTCANHDSTLVEISLDQHDNPRKKDFYNQLPSILALRTENCPLQGSERMKALIEVLLNNCTNSDLEVRDRYGRTSLSLAVRIGNEDIIKLLLNREADKNCALFFAIRDENADSFKMSLKEGVNIEVRDLKGYTPLLSAVQRNHTYAVKMLLQYNADLEARDPYTIQNLSISFN</sequence>
<keyword evidence="2 3" id="KW-0040">ANK repeat</keyword>
<evidence type="ECO:0000256" key="2">
    <source>
        <dbReference type="ARBA" id="ARBA00023043"/>
    </source>
</evidence>
<accession>A0A8A3PJ26</accession>
<reference evidence="4" key="1">
    <citation type="submission" date="2020-10" db="EMBL/GenBank/DDBJ databases">
        <title>Genome Sequence of Monilinia vaccinii-corymbosi Sheds Light on Mummy Berry Disease Infection of Blueberry and Mating Type.</title>
        <authorList>
            <person name="Yow A.G."/>
            <person name="Zhang Y."/>
            <person name="Bansal K."/>
            <person name="Eacker S.M."/>
            <person name="Sullivan S."/>
            <person name="Liachko I."/>
            <person name="Cubeta M.A."/>
            <person name="Rollins J.A."/>
            <person name="Ashrafi H."/>
        </authorList>
    </citation>
    <scope>NUCLEOTIDE SEQUENCE</scope>
    <source>
        <strain evidence="4">RL-1</strain>
    </source>
</reference>
<dbReference type="Proteomes" id="UP000672032">
    <property type="component" value="Chromosome 5"/>
</dbReference>
<dbReference type="EMBL" id="CP063409">
    <property type="protein sequence ID" value="QSZ35278.1"/>
    <property type="molecule type" value="Genomic_DNA"/>
</dbReference>
<dbReference type="PANTHER" id="PTHR24198">
    <property type="entry name" value="ANKYRIN REPEAT AND PROTEIN KINASE DOMAIN-CONTAINING PROTEIN"/>
    <property type="match status" value="1"/>
</dbReference>
<dbReference type="OrthoDB" id="20872at2759"/>
<feature type="repeat" description="ANK" evidence="3">
    <location>
        <begin position="218"/>
        <end position="250"/>
    </location>
</feature>
<dbReference type="PROSITE" id="PS50088">
    <property type="entry name" value="ANK_REPEAT"/>
    <property type="match status" value="3"/>
</dbReference>
<proteinExistence type="predicted"/>
<name>A0A8A3PJ26_9HELO</name>
<protein>
    <submittedName>
        <fullName evidence="4">Uncharacterized protein</fullName>
    </submittedName>
</protein>
<gene>
    <name evidence="4" type="ORF">DSL72_008147</name>
</gene>
<dbReference type="InterPro" id="IPR002110">
    <property type="entry name" value="Ankyrin_rpt"/>
</dbReference>
<dbReference type="SMART" id="SM00248">
    <property type="entry name" value="ANK"/>
    <property type="match status" value="4"/>
</dbReference>
<dbReference type="PROSITE" id="PS50297">
    <property type="entry name" value="ANK_REP_REGION"/>
    <property type="match status" value="3"/>
</dbReference>
<dbReference type="Pfam" id="PF12796">
    <property type="entry name" value="Ank_2"/>
    <property type="match status" value="2"/>
</dbReference>
<feature type="repeat" description="ANK" evidence="3">
    <location>
        <begin position="49"/>
        <end position="81"/>
    </location>
</feature>
<dbReference type="SUPFAM" id="SSF48403">
    <property type="entry name" value="Ankyrin repeat"/>
    <property type="match status" value="1"/>
</dbReference>
<keyword evidence="1" id="KW-0677">Repeat</keyword>
<dbReference type="PANTHER" id="PTHR24198:SF165">
    <property type="entry name" value="ANKYRIN REPEAT-CONTAINING PROTEIN-RELATED"/>
    <property type="match status" value="1"/>
</dbReference>
<evidence type="ECO:0000313" key="4">
    <source>
        <dbReference type="EMBL" id="QSZ35278.1"/>
    </source>
</evidence>